<dbReference type="Gene3D" id="2.130.10.10">
    <property type="entry name" value="YVTN repeat-like/Quinoprotein amine dehydrogenase"/>
    <property type="match status" value="1"/>
</dbReference>
<name>A0AAD3DVA0_9CHLO</name>
<accession>A0AAD3DVA0</accession>
<gene>
    <name evidence="2" type="ORF">Agub_g10693</name>
</gene>
<feature type="domain" description="PEP5/VPS11 N-terminal" evidence="1">
    <location>
        <begin position="6"/>
        <end position="99"/>
    </location>
</feature>
<dbReference type="AlphaFoldDB" id="A0AAD3DVA0"/>
<feature type="non-terminal residue" evidence="2">
    <location>
        <position position="1"/>
    </location>
</feature>
<reference evidence="2 3" key="1">
    <citation type="journal article" date="2021" name="Sci. Rep.">
        <title>Genome sequencing of the multicellular alga Astrephomene provides insights into convergent evolution of germ-soma differentiation.</title>
        <authorList>
            <person name="Yamashita S."/>
            <person name="Yamamoto K."/>
            <person name="Matsuzaki R."/>
            <person name="Suzuki S."/>
            <person name="Yamaguchi H."/>
            <person name="Hirooka S."/>
            <person name="Minakuchi Y."/>
            <person name="Miyagishima S."/>
            <person name="Kawachi M."/>
            <person name="Toyoda A."/>
            <person name="Nozaki H."/>
        </authorList>
    </citation>
    <scope>NUCLEOTIDE SEQUENCE [LARGE SCALE GENOMIC DNA]</scope>
    <source>
        <strain evidence="2 3">NIES-4017</strain>
    </source>
</reference>
<protein>
    <recommendedName>
        <fullName evidence="1">PEP5/VPS11 N-terminal domain-containing protein</fullName>
    </recommendedName>
</protein>
<organism evidence="2 3">
    <name type="scientific">Astrephomene gubernaculifera</name>
    <dbReference type="NCBI Taxonomy" id="47775"/>
    <lineage>
        <taxon>Eukaryota</taxon>
        <taxon>Viridiplantae</taxon>
        <taxon>Chlorophyta</taxon>
        <taxon>core chlorophytes</taxon>
        <taxon>Chlorophyceae</taxon>
        <taxon>CS clade</taxon>
        <taxon>Chlamydomonadales</taxon>
        <taxon>Astrephomenaceae</taxon>
        <taxon>Astrephomene</taxon>
    </lineage>
</organism>
<proteinExistence type="predicted"/>
<dbReference type="InterPro" id="IPR015943">
    <property type="entry name" value="WD40/YVTN_repeat-like_dom_sf"/>
</dbReference>
<comment type="caution">
    <text evidence="2">The sequence shown here is derived from an EMBL/GenBank/DDBJ whole genome shotgun (WGS) entry which is preliminary data.</text>
</comment>
<dbReference type="Proteomes" id="UP001054857">
    <property type="component" value="Unassembled WGS sequence"/>
</dbReference>
<evidence type="ECO:0000259" key="1">
    <source>
        <dbReference type="Pfam" id="PF23341"/>
    </source>
</evidence>
<sequence>MSFAFKRFNFFQPHQVARHGFPPNASCVVPGGPLLWVGTESGSVCVLDSRLSLIGSFNAHGHKVQEVLWLERRQLLITVGVEEPGCSSTTVKLWPAEKLLALQAAAAAAAAGGAAAADGGSGSSGSGSAAATGGGLAGCMAAIKTT</sequence>
<evidence type="ECO:0000313" key="3">
    <source>
        <dbReference type="Proteomes" id="UP001054857"/>
    </source>
</evidence>
<keyword evidence="3" id="KW-1185">Reference proteome</keyword>
<dbReference type="SUPFAM" id="SSF50998">
    <property type="entry name" value="Quinoprotein alcohol dehydrogenase-like"/>
    <property type="match status" value="1"/>
</dbReference>
<dbReference type="InterPro" id="IPR011047">
    <property type="entry name" value="Quinoprotein_ADH-like_sf"/>
</dbReference>
<dbReference type="EMBL" id="BMAR01000025">
    <property type="protein sequence ID" value="GFR48735.1"/>
    <property type="molecule type" value="Genomic_DNA"/>
</dbReference>
<evidence type="ECO:0000313" key="2">
    <source>
        <dbReference type="EMBL" id="GFR48735.1"/>
    </source>
</evidence>
<dbReference type="Pfam" id="PF23341">
    <property type="entry name" value="PEP5_VPS11_N"/>
    <property type="match status" value="1"/>
</dbReference>
<dbReference type="InterPro" id="IPR057307">
    <property type="entry name" value="PEP5_VPS11_N"/>
</dbReference>